<dbReference type="KEGG" id="pdj:D0907_20070"/>
<feature type="region of interest" description="Disordered" evidence="1">
    <location>
        <begin position="177"/>
        <end position="210"/>
    </location>
</feature>
<name>A0AAD0S5P0_9GAMM</name>
<geneLocation type="plasmid" evidence="3 4">
    <name>unnamed2</name>
</geneLocation>
<organism evidence="3 4">
    <name type="scientific">Pseudoalteromonas lipolytica</name>
    <dbReference type="NCBI Taxonomy" id="570156"/>
    <lineage>
        <taxon>Bacteria</taxon>
        <taxon>Pseudomonadati</taxon>
        <taxon>Pseudomonadota</taxon>
        <taxon>Gammaproteobacteria</taxon>
        <taxon>Alteromonadales</taxon>
        <taxon>Pseudoalteromonadaceae</taxon>
        <taxon>Pseudoalteromonas</taxon>
    </lineage>
</organism>
<dbReference type="EMBL" id="CP032092">
    <property type="protein sequence ID" value="AXV67634.1"/>
    <property type="molecule type" value="Genomic_DNA"/>
</dbReference>
<evidence type="ECO:0008006" key="5">
    <source>
        <dbReference type="Google" id="ProtNLM"/>
    </source>
</evidence>
<feature type="transmembrane region" description="Helical" evidence="2">
    <location>
        <begin position="21"/>
        <end position="42"/>
    </location>
</feature>
<gene>
    <name evidence="3" type="ORF">D0907_20070</name>
</gene>
<dbReference type="RefSeq" id="WP_118845377.1">
    <property type="nucleotide sequence ID" value="NZ_CP032092.1"/>
</dbReference>
<keyword evidence="3" id="KW-0614">Plasmid</keyword>
<dbReference type="InterPro" id="IPR007973">
    <property type="entry name" value="Pilus_assembly_TraE"/>
</dbReference>
<evidence type="ECO:0000313" key="3">
    <source>
        <dbReference type="EMBL" id="AXV67634.1"/>
    </source>
</evidence>
<keyword evidence="2" id="KW-0472">Membrane</keyword>
<reference evidence="3 4" key="1">
    <citation type="submission" date="2018-08" db="EMBL/GenBank/DDBJ databases">
        <title>Draft genome sequence of Pseudoalteromonas donghaensis HJ51.</title>
        <authorList>
            <person name="Oh J."/>
            <person name="Roh D."/>
        </authorList>
    </citation>
    <scope>NUCLEOTIDE SEQUENCE [LARGE SCALE GENOMIC DNA]</scope>
    <source>
        <strain evidence="3 4">HJ51</strain>
        <plasmid evidence="3 4">unnamed2</plasmid>
    </source>
</reference>
<sequence>MLDDKSASVRSFKSMVASNNISRVANLFLSITVALSALTLFFKDSEVVVIPEQNYFGELTIQGDKANQNYQQAWAYSVSTLIGNINSQNIDFVKKIMMKMLSPQLQVEIEPMLDKQAEMIKMRDIRQVFIADDLIHEPETDLITIWGQKITFIGGEPKADTKWSYEFKITARNGRPKITHLDQYPGTPRKRKQAMEARGDAEPGTLESQPYYDSELEIGVLEAAKDLKVKEQQESN</sequence>
<evidence type="ECO:0000256" key="2">
    <source>
        <dbReference type="SAM" id="Phobius"/>
    </source>
</evidence>
<dbReference type="Proteomes" id="UP000264605">
    <property type="component" value="Plasmid unnamed2"/>
</dbReference>
<proteinExistence type="predicted"/>
<dbReference type="AlphaFoldDB" id="A0AAD0S5P0"/>
<dbReference type="GeneID" id="99507785"/>
<dbReference type="Pfam" id="PF05309">
    <property type="entry name" value="TraE"/>
    <property type="match status" value="1"/>
</dbReference>
<keyword evidence="2" id="KW-1133">Transmembrane helix</keyword>
<evidence type="ECO:0000313" key="4">
    <source>
        <dbReference type="Proteomes" id="UP000264605"/>
    </source>
</evidence>
<keyword evidence="2" id="KW-0812">Transmembrane</keyword>
<evidence type="ECO:0000256" key="1">
    <source>
        <dbReference type="SAM" id="MobiDB-lite"/>
    </source>
</evidence>
<accession>A0AAD0S5P0</accession>
<protein>
    <recommendedName>
        <fullName evidence="5">TraE protein</fullName>
    </recommendedName>
</protein>